<protein>
    <submittedName>
        <fullName evidence="1">Uncharacterized protein</fullName>
    </submittedName>
</protein>
<gene>
    <name evidence="1" type="ORF">GSTUAT00008021001</name>
</gene>
<dbReference type="Proteomes" id="UP001412239">
    <property type="component" value="Unassembled WGS sequence"/>
</dbReference>
<accession>A0A292PN37</accession>
<dbReference type="EMBL" id="LN891165">
    <property type="protein sequence ID" value="CUS07900.1"/>
    <property type="molecule type" value="Genomic_DNA"/>
</dbReference>
<organism evidence="1 2">
    <name type="scientific">Tuber aestivum</name>
    <name type="common">summer truffle</name>
    <dbReference type="NCBI Taxonomy" id="59557"/>
    <lineage>
        <taxon>Eukaryota</taxon>
        <taxon>Fungi</taxon>
        <taxon>Dikarya</taxon>
        <taxon>Ascomycota</taxon>
        <taxon>Pezizomycotina</taxon>
        <taxon>Pezizomycetes</taxon>
        <taxon>Pezizales</taxon>
        <taxon>Tuberaceae</taxon>
        <taxon>Tuber</taxon>
    </lineage>
</organism>
<feature type="non-terminal residue" evidence="1">
    <location>
        <position position="1"/>
    </location>
</feature>
<evidence type="ECO:0000313" key="2">
    <source>
        <dbReference type="Proteomes" id="UP001412239"/>
    </source>
</evidence>
<name>A0A292PN37_9PEZI</name>
<dbReference type="AlphaFoldDB" id="A0A292PN37"/>
<reference evidence="1" key="1">
    <citation type="submission" date="2015-10" db="EMBL/GenBank/DDBJ databases">
        <authorList>
            <person name="Regsiter A."/>
            <person name="william w."/>
        </authorList>
    </citation>
    <scope>NUCLEOTIDE SEQUENCE</scope>
    <source>
        <strain evidence="1">Montdore</strain>
    </source>
</reference>
<sequence length="108" mass="12606">MLDRQNNHLIEIWKRHPTSHLIISRLGPHNYLNGDNTIYIYFFLCDFLDGFFEEDHHVGFDWGLLHSQLGTYIRQLAVEQYSKVLEAHEGRANVLDPDFQSSLTTSST</sequence>
<keyword evidence="2" id="KW-1185">Reference proteome</keyword>
<evidence type="ECO:0000313" key="1">
    <source>
        <dbReference type="EMBL" id="CUS07900.1"/>
    </source>
</evidence>
<proteinExistence type="predicted"/>